<evidence type="ECO:0000256" key="1">
    <source>
        <dbReference type="ARBA" id="ARBA00009922"/>
    </source>
</evidence>
<sequence length="675" mass="76536">MVENGEGYCLVLAGAGSGKTRTITYRVAYLLEKGIKPENILLLTFTNKAAKEMLSRVESLTGKKPEKLWGGTFHAIANRILRHFAEIIGYKANFTVLDADDSQTLMKSCIKDLHLDGGKRFPSVNVLHGLFSFSRNSLMPISDVIETKYPHFLRLEESIKEVCALYQKKKKESNVMDFDDLLVYWLEILGNPDVLKKIAEQFHYVLIDEYQDTNRLQAAVVKKLASAHNNLLVVGDDAQSIYSFRAADINNILDFPKTFPTAQIHRLVINYRSTPNILDLANNVISQNKKQFLKDLQSKLKPASSPQLITVNNPYTEAEFISKKVIKLASAGNKLQNIAVLFRAAFHAQMLEIELAKLGIPYEMRGGLKFFERAHIKDVLSLLRLVNNGKDQIAWFRVLEIFQGIGHETAKAIIAEASKATDFSQMFLGGVREKLAKSAQRGWDDFSSIAKILDKKRKDNPGEIISEVVDSVYADYLKERYENAEDRLDDIRQLSFYAKNHKSLNNFLAEIALDESYSKKKDDNRDRLILSTIHQSKGLEWDSVFLINLANGCFPNERALKEDGGEEEERRLFYVGITRAKHNLFITYPLTGSKMNYNQPSPFLEEIKDELIEKKIQSGFGEFEDELPTIQLEDEDAPAFVKKAVTRGMPGATKSFGRQRAKPKAGEFLRNVEDL</sequence>
<dbReference type="InterPro" id="IPR013986">
    <property type="entry name" value="DExx_box_DNA_helicase_dom_sf"/>
</dbReference>
<evidence type="ECO:0000259" key="12">
    <source>
        <dbReference type="PROSITE" id="PS51217"/>
    </source>
</evidence>
<dbReference type="GO" id="GO:0016887">
    <property type="term" value="F:ATP hydrolysis activity"/>
    <property type="evidence" value="ECO:0007669"/>
    <property type="project" value="RHEA"/>
</dbReference>
<dbReference type="Pfam" id="PF00580">
    <property type="entry name" value="UvrD-helicase"/>
    <property type="match status" value="1"/>
</dbReference>
<dbReference type="GO" id="GO:0003677">
    <property type="term" value="F:DNA binding"/>
    <property type="evidence" value="ECO:0007669"/>
    <property type="project" value="InterPro"/>
</dbReference>
<comment type="catalytic activity">
    <reaction evidence="7">
        <text>Couples ATP hydrolysis with the unwinding of duplex DNA by translocating in the 3'-5' direction.</text>
        <dbReference type="EC" id="5.6.2.4"/>
    </reaction>
</comment>
<dbReference type="Gene3D" id="1.10.486.10">
    <property type="entry name" value="PCRA, domain 4"/>
    <property type="match status" value="1"/>
</dbReference>
<dbReference type="GO" id="GO:0005829">
    <property type="term" value="C:cytosol"/>
    <property type="evidence" value="ECO:0007669"/>
    <property type="project" value="TreeGrafter"/>
</dbReference>
<evidence type="ECO:0000256" key="5">
    <source>
        <dbReference type="ARBA" id="ARBA00022840"/>
    </source>
</evidence>
<dbReference type="GO" id="GO:0000725">
    <property type="term" value="P:recombinational repair"/>
    <property type="evidence" value="ECO:0007669"/>
    <property type="project" value="TreeGrafter"/>
</dbReference>
<keyword evidence="4 10" id="KW-0347">Helicase</keyword>
<name>A0A0G1A6A4_9BACT</name>
<evidence type="ECO:0000256" key="2">
    <source>
        <dbReference type="ARBA" id="ARBA00022741"/>
    </source>
</evidence>
<dbReference type="PROSITE" id="PS51217">
    <property type="entry name" value="UVRD_HELICASE_CTER"/>
    <property type="match status" value="1"/>
</dbReference>
<comment type="similarity">
    <text evidence="1">Belongs to the helicase family. UvrD subfamily.</text>
</comment>
<dbReference type="PATRIC" id="fig|1619039.3.peg.1017"/>
<dbReference type="EMBL" id="LCDO01000011">
    <property type="protein sequence ID" value="KKS56469.1"/>
    <property type="molecule type" value="Genomic_DNA"/>
</dbReference>
<dbReference type="Proteomes" id="UP000034837">
    <property type="component" value="Unassembled WGS sequence"/>
</dbReference>
<keyword evidence="3 10" id="KW-0378">Hydrolase</keyword>
<dbReference type="InterPro" id="IPR014016">
    <property type="entry name" value="UvrD-like_ATP-bd"/>
</dbReference>
<feature type="domain" description="UvrD-like helicase C-terminal" evidence="12">
    <location>
        <begin position="275"/>
        <end position="538"/>
    </location>
</feature>
<evidence type="ECO:0000256" key="3">
    <source>
        <dbReference type="ARBA" id="ARBA00022801"/>
    </source>
</evidence>
<comment type="catalytic activity">
    <reaction evidence="9">
        <text>ATP + H2O = ADP + phosphate + H(+)</text>
        <dbReference type="Rhea" id="RHEA:13065"/>
        <dbReference type="ChEBI" id="CHEBI:15377"/>
        <dbReference type="ChEBI" id="CHEBI:15378"/>
        <dbReference type="ChEBI" id="CHEBI:30616"/>
        <dbReference type="ChEBI" id="CHEBI:43474"/>
        <dbReference type="ChEBI" id="CHEBI:456216"/>
        <dbReference type="EC" id="5.6.2.4"/>
    </reaction>
</comment>
<dbReference type="CDD" id="cd17932">
    <property type="entry name" value="DEXQc_UvrD"/>
    <property type="match status" value="1"/>
</dbReference>
<gene>
    <name evidence="13" type="ORF">UV20_C0011G0010</name>
</gene>
<evidence type="ECO:0000259" key="11">
    <source>
        <dbReference type="PROSITE" id="PS51198"/>
    </source>
</evidence>
<dbReference type="GO" id="GO:0043138">
    <property type="term" value="F:3'-5' DNA helicase activity"/>
    <property type="evidence" value="ECO:0007669"/>
    <property type="project" value="UniProtKB-EC"/>
</dbReference>
<reference evidence="13 14" key="1">
    <citation type="journal article" date="2015" name="Nature">
        <title>rRNA introns, odd ribosomes, and small enigmatic genomes across a large radiation of phyla.</title>
        <authorList>
            <person name="Brown C.T."/>
            <person name="Hug L.A."/>
            <person name="Thomas B.C."/>
            <person name="Sharon I."/>
            <person name="Castelle C.J."/>
            <person name="Singh A."/>
            <person name="Wilkins M.J."/>
            <person name="Williams K.H."/>
            <person name="Banfield J.F."/>
        </authorList>
    </citation>
    <scope>NUCLEOTIDE SEQUENCE [LARGE SCALE GENOMIC DNA]</scope>
</reference>
<evidence type="ECO:0000313" key="14">
    <source>
        <dbReference type="Proteomes" id="UP000034837"/>
    </source>
</evidence>
<keyword evidence="5 10" id="KW-0067">ATP-binding</keyword>
<dbReference type="Pfam" id="PF13361">
    <property type="entry name" value="UvrD_C"/>
    <property type="match status" value="1"/>
</dbReference>
<feature type="binding site" evidence="10">
    <location>
        <begin position="13"/>
        <end position="20"/>
    </location>
    <ligand>
        <name>ATP</name>
        <dbReference type="ChEBI" id="CHEBI:30616"/>
    </ligand>
</feature>
<accession>A0A0G1A6A4</accession>
<evidence type="ECO:0000256" key="7">
    <source>
        <dbReference type="ARBA" id="ARBA00034617"/>
    </source>
</evidence>
<evidence type="ECO:0000256" key="4">
    <source>
        <dbReference type="ARBA" id="ARBA00022806"/>
    </source>
</evidence>
<organism evidence="13 14">
    <name type="scientific">Candidatus Magasanikbacteria bacterium GW2011_GWA2_42_32</name>
    <dbReference type="NCBI Taxonomy" id="1619039"/>
    <lineage>
        <taxon>Bacteria</taxon>
        <taxon>Candidatus Magasanikiibacteriota</taxon>
    </lineage>
</organism>
<keyword evidence="2 10" id="KW-0547">Nucleotide-binding</keyword>
<protein>
    <recommendedName>
        <fullName evidence="8">DNA 3'-5' helicase</fullName>
        <ecNumber evidence="8">5.6.2.4</ecNumber>
    </recommendedName>
</protein>
<keyword evidence="6" id="KW-0413">Isomerase</keyword>
<dbReference type="SUPFAM" id="SSF52540">
    <property type="entry name" value="P-loop containing nucleoside triphosphate hydrolases"/>
    <property type="match status" value="1"/>
</dbReference>
<evidence type="ECO:0000313" key="13">
    <source>
        <dbReference type="EMBL" id="KKS56469.1"/>
    </source>
</evidence>
<comment type="caution">
    <text evidence="13">The sequence shown here is derived from an EMBL/GenBank/DDBJ whole genome shotgun (WGS) entry which is preliminary data.</text>
</comment>
<evidence type="ECO:0000256" key="6">
    <source>
        <dbReference type="ARBA" id="ARBA00023235"/>
    </source>
</evidence>
<dbReference type="PANTHER" id="PTHR11070">
    <property type="entry name" value="UVRD / RECB / PCRA DNA HELICASE FAMILY MEMBER"/>
    <property type="match status" value="1"/>
</dbReference>
<dbReference type="PROSITE" id="PS51198">
    <property type="entry name" value="UVRD_HELICASE_ATP_BIND"/>
    <property type="match status" value="1"/>
</dbReference>
<evidence type="ECO:0000256" key="10">
    <source>
        <dbReference type="PROSITE-ProRule" id="PRU00560"/>
    </source>
</evidence>
<dbReference type="InterPro" id="IPR000212">
    <property type="entry name" value="DNA_helicase_UvrD/REP"/>
</dbReference>
<dbReference type="GO" id="GO:0005524">
    <property type="term" value="F:ATP binding"/>
    <property type="evidence" value="ECO:0007669"/>
    <property type="project" value="UniProtKB-UniRule"/>
</dbReference>
<feature type="domain" description="UvrD-like helicase ATP-binding" evidence="11">
    <location>
        <begin position="1"/>
        <end position="274"/>
    </location>
</feature>
<dbReference type="EC" id="5.6.2.4" evidence="8"/>
<evidence type="ECO:0000256" key="9">
    <source>
        <dbReference type="ARBA" id="ARBA00048988"/>
    </source>
</evidence>
<dbReference type="InterPro" id="IPR014017">
    <property type="entry name" value="DNA_helicase_UvrD-like_C"/>
</dbReference>
<proteinExistence type="inferred from homology"/>
<dbReference type="Gene3D" id="3.40.50.300">
    <property type="entry name" value="P-loop containing nucleotide triphosphate hydrolases"/>
    <property type="match status" value="2"/>
</dbReference>
<dbReference type="InterPro" id="IPR027417">
    <property type="entry name" value="P-loop_NTPase"/>
</dbReference>
<dbReference type="Gene3D" id="1.10.10.160">
    <property type="match status" value="1"/>
</dbReference>
<dbReference type="PANTHER" id="PTHR11070:SF3">
    <property type="entry name" value="DNA 3'-5' HELICASE"/>
    <property type="match status" value="1"/>
</dbReference>
<dbReference type="AlphaFoldDB" id="A0A0G1A6A4"/>
<evidence type="ECO:0000256" key="8">
    <source>
        <dbReference type="ARBA" id="ARBA00034808"/>
    </source>
</evidence>